<evidence type="ECO:0000313" key="2">
    <source>
        <dbReference type="EMBL" id="KFB37878.1"/>
    </source>
</evidence>
<dbReference type="GO" id="GO:0016301">
    <property type="term" value="F:kinase activity"/>
    <property type="evidence" value="ECO:0007669"/>
    <property type="project" value="UniProtKB-KW"/>
</dbReference>
<dbReference type="EnsemblMetazoa" id="ASIC005195-RA">
    <property type="protein sequence ID" value="ASIC005195-PA"/>
    <property type="gene ID" value="ASIC005195"/>
</dbReference>
<dbReference type="Proteomes" id="UP000030765">
    <property type="component" value="Unassembled WGS sequence"/>
</dbReference>
<name>A0A084VIT4_ANOSI</name>
<reference evidence="2 4" key="1">
    <citation type="journal article" date="2014" name="BMC Genomics">
        <title>Genome sequence of Anopheles sinensis provides insight into genetics basis of mosquito competence for malaria parasites.</title>
        <authorList>
            <person name="Zhou D."/>
            <person name="Zhang D."/>
            <person name="Ding G."/>
            <person name="Shi L."/>
            <person name="Hou Q."/>
            <person name="Ye Y."/>
            <person name="Xu Y."/>
            <person name="Zhou H."/>
            <person name="Xiong C."/>
            <person name="Li S."/>
            <person name="Yu J."/>
            <person name="Hong S."/>
            <person name="Yu X."/>
            <person name="Zou P."/>
            <person name="Chen C."/>
            <person name="Chang X."/>
            <person name="Wang W."/>
            <person name="Lv Y."/>
            <person name="Sun Y."/>
            <person name="Ma L."/>
            <person name="Shen B."/>
            <person name="Zhu C."/>
        </authorList>
    </citation>
    <scope>NUCLEOTIDE SEQUENCE [LARGE SCALE GENOMIC DNA]</scope>
</reference>
<dbReference type="EMBL" id="ATLV01013400">
    <property type="status" value="NOT_ANNOTATED_CDS"/>
    <property type="molecule type" value="Genomic_DNA"/>
</dbReference>
<organism evidence="2">
    <name type="scientific">Anopheles sinensis</name>
    <name type="common">Mosquito</name>
    <dbReference type="NCBI Taxonomy" id="74873"/>
    <lineage>
        <taxon>Eukaryota</taxon>
        <taxon>Metazoa</taxon>
        <taxon>Ecdysozoa</taxon>
        <taxon>Arthropoda</taxon>
        <taxon>Hexapoda</taxon>
        <taxon>Insecta</taxon>
        <taxon>Pterygota</taxon>
        <taxon>Neoptera</taxon>
        <taxon>Endopterygota</taxon>
        <taxon>Diptera</taxon>
        <taxon>Nematocera</taxon>
        <taxon>Culicoidea</taxon>
        <taxon>Culicidae</taxon>
        <taxon>Anophelinae</taxon>
        <taxon>Anopheles</taxon>
    </lineage>
</organism>
<evidence type="ECO:0000313" key="3">
    <source>
        <dbReference type="EnsemblMetazoa" id="ASIC005195-PA"/>
    </source>
</evidence>
<protein>
    <submittedName>
        <fullName evidence="2 3">Serine/threonine-protein kinase AtPK2/AtPK19-like protein</fullName>
    </submittedName>
</protein>
<reference evidence="3" key="2">
    <citation type="submission" date="2020-05" db="UniProtKB">
        <authorList>
            <consortium name="EnsemblMetazoa"/>
        </authorList>
    </citation>
    <scope>IDENTIFICATION</scope>
</reference>
<sequence length="132" mass="15250">MVSRICSEVLSNWSPVMCSEVLSMWIPVMWGRHCRVRHQDRWTKSRLYFVPASSCRHDARPFHLEAMQLESNRSQSIQLDRPSIASLCPVHVSRPESLPRCASKHEESETERRPARCEAKREKQPIPGLAGK</sequence>
<gene>
    <name evidence="2" type="ORF">ZHAS_00005195</name>
</gene>
<evidence type="ECO:0000313" key="4">
    <source>
        <dbReference type="Proteomes" id="UP000030765"/>
    </source>
</evidence>
<feature type="compositionally biased region" description="Basic and acidic residues" evidence="1">
    <location>
        <begin position="103"/>
        <end position="124"/>
    </location>
</feature>
<feature type="region of interest" description="Disordered" evidence="1">
    <location>
        <begin position="96"/>
        <end position="132"/>
    </location>
</feature>
<evidence type="ECO:0000256" key="1">
    <source>
        <dbReference type="SAM" id="MobiDB-lite"/>
    </source>
</evidence>
<keyword evidence="4" id="KW-1185">Reference proteome</keyword>
<dbReference type="AlphaFoldDB" id="A0A084VIT4"/>
<dbReference type="EMBL" id="KE524855">
    <property type="protein sequence ID" value="KFB37878.1"/>
    <property type="molecule type" value="Genomic_DNA"/>
</dbReference>
<keyword evidence="2" id="KW-0808">Transferase</keyword>
<keyword evidence="2" id="KW-0418">Kinase</keyword>
<dbReference type="VEuPathDB" id="VectorBase:ASIC005195"/>
<proteinExistence type="predicted"/>
<accession>A0A084VIT4</accession>